<comment type="caution">
    <text evidence="1">The sequence shown here is derived from an EMBL/GenBank/DDBJ whole genome shotgun (WGS) entry which is preliminary data.</text>
</comment>
<reference evidence="1 2" key="1">
    <citation type="journal article" date="2020" name="Genome Biol. Evol.">
        <title>A new high-quality draft genome assembly of the Chinese cordyceps Ophiocordyceps sinensis.</title>
        <authorList>
            <person name="Shu R."/>
            <person name="Zhang J."/>
            <person name="Meng Q."/>
            <person name="Zhang H."/>
            <person name="Zhou G."/>
            <person name="Li M."/>
            <person name="Wu P."/>
            <person name="Zhao Y."/>
            <person name="Chen C."/>
            <person name="Qin Q."/>
        </authorList>
    </citation>
    <scope>NUCLEOTIDE SEQUENCE [LARGE SCALE GENOMIC DNA]</scope>
    <source>
        <strain evidence="1 2">IOZ07</strain>
    </source>
</reference>
<sequence length="357" mass="39808">MAAPLESRVLQLPADVLLLICDQLETPEALTMSLTCKSVFALRPAMCRCRCKLSPPDRKRFLLLLEADPRMGRGVFYCHACNSLHPFQRDWGPRSEPEAGRARRCGVRDRFAPAGNPFGLSYHHARLVVNEHLYGPGRGLALASICVAHTERRPATTILCTTDARISRGELLLLRTYAFAVADLDVSEFRRGGGPRDFRLCEHTCFFPHSSSSPYRQHIPQLQPPRSGHQAFPPCHDAPGSCGLCLMDYVITVAPEPDDAAWHVTIKAYHQLGACRSPDDWKWARFSEANRPHLFFPNRPNRRSSTLGAGAVMRQWLAEDAAPVAVATPVAGRGTVPMPVARWLWRDTKPLMCSEPQ</sequence>
<organism evidence="1 2">
    <name type="scientific">Ophiocordyceps sinensis</name>
    <dbReference type="NCBI Taxonomy" id="72228"/>
    <lineage>
        <taxon>Eukaryota</taxon>
        <taxon>Fungi</taxon>
        <taxon>Dikarya</taxon>
        <taxon>Ascomycota</taxon>
        <taxon>Pezizomycotina</taxon>
        <taxon>Sordariomycetes</taxon>
        <taxon>Hypocreomycetidae</taxon>
        <taxon>Hypocreales</taxon>
        <taxon>Ophiocordycipitaceae</taxon>
        <taxon>Ophiocordyceps</taxon>
    </lineage>
</organism>
<dbReference type="AlphaFoldDB" id="A0A8H4V9K1"/>
<accession>A0A8H4V9K1</accession>
<evidence type="ECO:0008006" key="3">
    <source>
        <dbReference type="Google" id="ProtNLM"/>
    </source>
</evidence>
<dbReference type="Proteomes" id="UP000557566">
    <property type="component" value="Unassembled WGS sequence"/>
</dbReference>
<keyword evidence="2" id="KW-1185">Reference proteome</keyword>
<proteinExistence type="predicted"/>
<dbReference type="EMBL" id="JAAVMX010000001">
    <property type="protein sequence ID" value="KAF4513062.1"/>
    <property type="molecule type" value="Genomic_DNA"/>
</dbReference>
<name>A0A8H4V9K1_9HYPO</name>
<evidence type="ECO:0000313" key="1">
    <source>
        <dbReference type="EMBL" id="KAF4513062.1"/>
    </source>
</evidence>
<protein>
    <recommendedName>
        <fullName evidence="3">F-box domain-containing protein</fullName>
    </recommendedName>
</protein>
<dbReference type="OrthoDB" id="3766406at2759"/>
<gene>
    <name evidence="1" type="ORF">G6O67_000384</name>
</gene>
<evidence type="ECO:0000313" key="2">
    <source>
        <dbReference type="Proteomes" id="UP000557566"/>
    </source>
</evidence>